<sequence>MLGERPVFNELTLGLHVLLLASIYVFLFIAVKVISKDLAWAKGAATEKLPRIVIVEGAEPGAATDYPIDEQLIIGRSPDCDIILEDTFASAHHARVYPANSAYWLEDLKSTNGTTTNNKQINAPVRLKKGSTFRIGQSVFKFMD</sequence>
<name>A0A2M7T6Y4_9ACTN</name>
<accession>A0A2M7T6Y4</accession>
<comment type="caution">
    <text evidence="4">The sequence shown here is derived from an EMBL/GenBank/DDBJ whole genome shotgun (WGS) entry which is preliminary data.</text>
</comment>
<evidence type="ECO:0000313" key="4">
    <source>
        <dbReference type="EMBL" id="PIZ37224.1"/>
    </source>
</evidence>
<keyword evidence="2" id="KW-1133">Transmembrane helix</keyword>
<dbReference type="Pfam" id="PF00498">
    <property type="entry name" value="FHA"/>
    <property type="match status" value="1"/>
</dbReference>
<evidence type="ECO:0000256" key="2">
    <source>
        <dbReference type="SAM" id="Phobius"/>
    </source>
</evidence>
<dbReference type="Proteomes" id="UP000230956">
    <property type="component" value="Unassembled WGS sequence"/>
</dbReference>
<dbReference type="InterPro" id="IPR050923">
    <property type="entry name" value="Cell_Proc_Reg/RNA_Proc"/>
</dbReference>
<gene>
    <name evidence="4" type="ORF">COY37_07590</name>
</gene>
<dbReference type="PANTHER" id="PTHR23308">
    <property type="entry name" value="NUCLEAR INHIBITOR OF PROTEIN PHOSPHATASE-1"/>
    <property type="match status" value="1"/>
</dbReference>
<dbReference type="SMART" id="SM00240">
    <property type="entry name" value="FHA"/>
    <property type="match status" value="1"/>
</dbReference>
<proteinExistence type="predicted"/>
<dbReference type="AlphaFoldDB" id="A0A2M7T6Y4"/>
<dbReference type="InterPro" id="IPR008984">
    <property type="entry name" value="SMAD_FHA_dom_sf"/>
</dbReference>
<dbReference type="Gene3D" id="2.60.200.20">
    <property type="match status" value="1"/>
</dbReference>
<dbReference type="InterPro" id="IPR000253">
    <property type="entry name" value="FHA_dom"/>
</dbReference>
<evidence type="ECO:0000256" key="1">
    <source>
        <dbReference type="ARBA" id="ARBA00022553"/>
    </source>
</evidence>
<evidence type="ECO:0000259" key="3">
    <source>
        <dbReference type="PROSITE" id="PS50006"/>
    </source>
</evidence>
<evidence type="ECO:0000313" key="5">
    <source>
        <dbReference type="Proteomes" id="UP000230956"/>
    </source>
</evidence>
<organism evidence="4 5">
    <name type="scientific">Candidatus Aquicultor secundus</name>
    <dbReference type="NCBI Taxonomy" id="1973895"/>
    <lineage>
        <taxon>Bacteria</taxon>
        <taxon>Bacillati</taxon>
        <taxon>Actinomycetota</taxon>
        <taxon>Candidatus Aquicultoria</taxon>
        <taxon>Candidatus Aquicultorales</taxon>
        <taxon>Candidatus Aquicultoraceae</taxon>
        <taxon>Candidatus Aquicultor</taxon>
    </lineage>
</organism>
<keyword evidence="1" id="KW-0597">Phosphoprotein</keyword>
<feature type="transmembrane region" description="Helical" evidence="2">
    <location>
        <begin position="12"/>
        <end position="34"/>
    </location>
</feature>
<keyword evidence="2" id="KW-0812">Transmembrane</keyword>
<reference evidence="5" key="1">
    <citation type="submission" date="2017-09" db="EMBL/GenBank/DDBJ databases">
        <title>Depth-based differentiation of microbial function through sediment-hosted aquifers and enrichment of novel symbionts in the deep terrestrial subsurface.</title>
        <authorList>
            <person name="Probst A.J."/>
            <person name="Ladd B."/>
            <person name="Jarett J.K."/>
            <person name="Geller-Mcgrath D.E."/>
            <person name="Sieber C.M.K."/>
            <person name="Emerson J.B."/>
            <person name="Anantharaman K."/>
            <person name="Thomas B.C."/>
            <person name="Malmstrom R."/>
            <person name="Stieglmeier M."/>
            <person name="Klingl A."/>
            <person name="Woyke T."/>
            <person name="Ryan C.M."/>
            <person name="Banfield J.F."/>
        </authorList>
    </citation>
    <scope>NUCLEOTIDE SEQUENCE [LARGE SCALE GENOMIC DNA]</scope>
</reference>
<dbReference type="EMBL" id="PFNG01000177">
    <property type="protein sequence ID" value="PIZ37224.1"/>
    <property type="molecule type" value="Genomic_DNA"/>
</dbReference>
<dbReference type="PROSITE" id="PS50006">
    <property type="entry name" value="FHA_DOMAIN"/>
    <property type="match status" value="1"/>
</dbReference>
<feature type="domain" description="FHA" evidence="3">
    <location>
        <begin position="72"/>
        <end position="121"/>
    </location>
</feature>
<protein>
    <recommendedName>
        <fullName evidence="3">FHA domain-containing protein</fullName>
    </recommendedName>
</protein>
<dbReference type="SUPFAM" id="SSF49879">
    <property type="entry name" value="SMAD/FHA domain"/>
    <property type="match status" value="1"/>
</dbReference>
<keyword evidence="2" id="KW-0472">Membrane</keyword>